<dbReference type="PANTHER" id="PTHR31611:SF0">
    <property type="entry name" value="HIGH-AFFINITY NICKEL TRANSPORT PROTEIN NIC1"/>
    <property type="match status" value="1"/>
</dbReference>
<comment type="subcellular location">
    <subcellularLocation>
        <location evidence="8">Cell membrane</location>
        <topology evidence="8">Multi-pass membrane protein</topology>
    </subcellularLocation>
    <subcellularLocation>
        <location evidence="1">Endomembrane system</location>
        <topology evidence="1">Multi-pass membrane protein</topology>
    </subcellularLocation>
</comment>
<feature type="transmembrane region" description="Helical" evidence="8">
    <location>
        <begin position="216"/>
        <end position="238"/>
    </location>
</feature>
<dbReference type="EMBL" id="LMWP01000017">
    <property type="protein sequence ID" value="KUN26952.1"/>
    <property type="molecule type" value="Genomic_DNA"/>
</dbReference>
<feature type="transmembrane region" description="Helical" evidence="8">
    <location>
        <begin position="244"/>
        <end position="266"/>
    </location>
</feature>
<dbReference type="NCBIfam" id="TIGR00802">
    <property type="entry name" value="nico"/>
    <property type="match status" value="1"/>
</dbReference>
<evidence type="ECO:0000313" key="9">
    <source>
        <dbReference type="EMBL" id="KUN26952.1"/>
    </source>
</evidence>
<evidence type="ECO:0000256" key="2">
    <source>
        <dbReference type="ARBA" id="ARBA00010892"/>
    </source>
</evidence>
<dbReference type="GO" id="GO:0015099">
    <property type="term" value="F:nickel cation transmembrane transporter activity"/>
    <property type="evidence" value="ECO:0007669"/>
    <property type="project" value="UniProtKB-UniRule"/>
</dbReference>
<gene>
    <name evidence="9" type="ORF">AQJ11_16870</name>
</gene>
<sequence>MIHEVLERELMADAASFRWRREDTVKTVGLLAVIVALHVVAFGILYVLVAPEHYKVGTDVFGVGLGVTAYTLGMRHAFDADHIAAIDNTTRKLMADGKRPVSVGFWFALGHSSVVVLLALLIAGGTSLAGKVMNEGSTTHQVLGFLGTTVSGTFLYLIAALNLVALVGILKVFRAMRAGAFDERELEAHLDSRGFMNRVLGRLTKSVSRPGQMYPLGFLFGLGFDTATEVTLMVMAGSGAAAGLPWYAILCLPLLFAAGMSLFDTLDGTFMNFAYQWAFSNPVRKVFYNLAITGLSIAVAFFIGTIELVGVLHEKFGLHDDVTGWIAGLDLDNVGYLIVGLFVLVWAAALAYWKVARVEERWAVSPSAAE</sequence>
<keyword evidence="4" id="KW-0533">Nickel</keyword>
<keyword evidence="10" id="KW-1185">Reference proteome</keyword>
<organism evidence="9 10">
    <name type="scientific">Streptomyces corchorusii</name>
    <name type="common">Streptomyces chibaensis</name>
    <dbReference type="NCBI Taxonomy" id="1903"/>
    <lineage>
        <taxon>Bacteria</taxon>
        <taxon>Bacillati</taxon>
        <taxon>Actinomycetota</taxon>
        <taxon>Actinomycetes</taxon>
        <taxon>Kitasatosporales</taxon>
        <taxon>Streptomycetaceae</taxon>
        <taxon>Streptomyces</taxon>
    </lineage>
</organism>
<accession>A0A117QGF2</accession>
<comment type="similarity">
    <text evidence="2 8">Belongs to the NiCoT transporter (TC 2.A.52) family.</text>
</comment>
<evidence type="ECO:0000256" key="5">
    <source>
        <dbReference type="ARBA" id="ARBA00022692"/>
    </source>
</evidence>
<evidence type="ECO:0000256" key="4">
    <source>
        <dbReference type="ARBA" id="ARBA00022596"/>
    </source>
</evidence>
<comment type="caution">
    <text evidence="9">The sequence shown here is derived from an EMBL/GenBank/DDBJ whole genome shotgun (WGS) entry which is preliminary data.</text>
</comment>
<protein>
    <recommendedName>
        <fullName evidence="8">Nickel/cobalt efflux system</fullName>
    </recommendedName>
</protein>
<feature type="transmembrane region" description="Helical" evidence="8">
    <location>
        <begin position="333"/>
        <end position="353"/>
    </location>
</feature>
<feature type="transmembrane region" description="Helical" evidence="8">
    <location>
        <begin position="143"/>
        <end position="170"/>
    </location>
</feature>
<feature type="transmembrane region" description="Helical" evidence="8">
    <location>
        <begin position="101"/>
        <end position="123"/>
    </location>
</feature>
<keyword evidence="7 8" id="KW-0472">Membrane</keyword>
<feature type="transmembrane region" description="Helical" evidence="8">
    <location>
        <begin position="28"/>
        <end position="49"/>
    </location>
</feature>
<evidence type="ECO:0000256" key="3">
    <source>
        <dbReference type="ARBA" id="ARBA00022448"/>
    </source>
</evidence>
<proteinExistence type="inferred from homology"/>
<evidence type="ECO:0000256" key="1">
    <source>
        <dbReference type="ARBA" id="ARBA00004127"/>
    </source>
</evidence>
<dbReference type="PANTHER" id="PTHR31611">
    <property type="entry name" value="HIGH-AFFINITY NICKEL TRANSPORT PROTEIN NIC1"/>
    <property type="match status" value="1"/>
</dbReference>
<keyword evidence="6 8" id="KW-1133">Transmembrane helix</keyword>
<evidence type="ECO:0000313" key="10">
    <source>
        <dbReference type="Proteomes" id="UP000053398"/>
    </source>
</evidence>
<dbReference type="Proteomes" id="UP000053398">
    <property type="component" value="Unassembled WGS sequence"/>
</dbReference>
<name>A0A117QGF2_STRCK</name>
<evidence type="ECO:0000256" key="6">
    <source>
        <dbReference type="ARBA" id="ARBA00022989"/>
    </source>
</evidence>
<keyword evidence="5 8" id="KW-0812">Transmembrane</keyword>
<reference evidence="9 10" key="1">
    <citation type="submission" date="2015-10" db="EMBL/GenBank/DDBJ databases">
        <title>Draft genome sequence of Streptomyces corchorusii DSM 40340, type strain for the species Streptomyces corchorusii.</title>
        <authorList>
            <person name="Ruckert C."/>
            <person name="Winkler A."/>
            <person name="Kalinowski J."/>
            <person name="Kampfer P."/>
            <person name="Glaeser S."/>
        </authorList>
    </citation>
    <scope>NUCLEOTIDE SEQUENCE [LARGE SCALE GENOMIC DNA]</scope>
    <source>
        <strain evidence="9 10">DSM 40340</strain>
    </source>
</reference>
<dbReference type="GO" id="GO:0005886">
    <property type="term" value="C:plasma membrane"/>
    <property type="evidence" value="ECO:0007669"/>
    <property type="project" value="UniProtKB-SubCell"/>
</dbReference>
<dbReference type="InterPro" id="IPR011541">
    <property type="entry name" value="Ni/Co_transpt_high_affinity"/>
</dbReference>
<dbReference type="AlphaFoldDB" id="A0A117QGF2"/>
<dbReference type="Pfam" id="PF03824">
    <property type="entry name" value="NicO"/>
    <property type="match status" value="1"/>
</dbReference>
<evidence type="ECO:0000256" key="8">
    <source>
        <dbReference type="RuleBase" id="RU362101"/>
    </source>
</evidence>
<dbReference type="InterPro" id="IPR004688">
    <property type="entry name" value="Ni/Co_transpt"/>
</dbReference>
<keyword evidence="3 8" id="KW-0813">Transport</keyword>
<evidence type="ECO:0000256" key="7">
    <source>
        <dbReference type="ARBA" id="ARBA00023136"/>
    </source>
</evidence>
<feature type="transmembrane region" description="Helical" evidence="8">
    <location>
        <begin position="287"/>
        <end position="313"/>
    </location>
</feature>
<dbReference type="GO" id="GO:0012505">
    <property type="term" value="C:endomembrane system"/>
    <property type="evidence" value="ECO:0007669"/>
    <property type="project" value="UniProtKB-SubCell"/>
</dbReference>